<dbReference type="Proteomes" id="UP001295423">
    <property type="component" value="Unassembled WGS sequence"/>
</dbReference>
<dbReference type="EMBL" id="CAKOGP040001870">
    <property type="protein sequence ID" value="CAJ1954823.1"/>
    <property type="molecule type" value="Genomic_DNA"/>
</dbReference>
<evidence type="ECO:0000256" key="1">
    <source>
        <dbReference type="SAM" id="MobiDB-lite"/>
    </source>
</evidence>
<organism evidence="2 4">
    <name type="scientific">Cylindrotheca closterium</name>
    <dbReference type="NCBI Taxonomy" id="2856"/>
    <lineage>
        <taxon>Eukaryota</taxon>
        <taxon>Sar</taxon>
        <taxon>Stramenopiles</taxon>
        <taxon>Ochrophyta</taxon>
        <taxon>Bacillariophyta</taxon>
        <taxon>Bacillariophyceae</taxon>
        <taxon>Bacillariophycidae</taxon>
        <taxon>Bacillariales</taxon>
        <taxon>Bacillariaceae</taxon>
        <taxon>Cylindrotheca</taxon>
    </lineage>
</organism>
<proteinExistence type="predicted"/>
<sequence>MEPTTQKIQIDERKFVSYSEVLTGGERTLPAGPGSKTMMNREQLEELVKHLSWKTRAELCEMERSLQGHLEGLRKRLEELESPRGGEGYKNPYFPFAEVEQDRQRHNAKTQTKLEVTAILARLGLIQFALHSDLEPLKNITRESLRFWITIDKSLKYTEIPEAIYRLSVALERWGLTKNKHFQPLLANSEFKRLFGEDGLITDRAKLPKSVKDCIVYLEYLVGRDIPELRNAIPLAQELAAMHGRLARKETTEEDLEHQDALKQDGNKIKEIKTVLKGQYRQAFQQAVEKKHAELQGILDASFVVYQAEWAQKNELQGRLRETVDKMKANDDEMKAMDAQMKAMDAQMKVMDAQMKAKDAQMKAKDAQMKAKDTLIVDLQAACPNSPAPFAFPVGDGNGDGLVAEVPANINALKRAPAPQDDPAGQKRHRPI</sequence>
<accession>A0AAD2FWK9</accession>
<evidence type="ECO:0000313" key="3">
    <source>
        <dbReference type="EMBL" id="CAJ1954823.1"/>
    </source>
</evidence>
<feature type="region of interest" description="Disordered" evidence="1">
    <location>
        <begin position="413"/>
        <end position="432"/>
    </location>
</feature>
<reference evidence="2" key="1">
    <citation type="submission" date="2023-08" db="EMBL/GenBank/DDBJ databases">
        <authorList>
            <person name="Audoor S."/>
            <person name="Bilcke G."/>
        </authorList>
    </citation>
    <scope>NUCLEOTIDE SEQUENCE</scope>
</reference>
<protein>
    <submittedName>
        <fullName evidence="2">Uncharacterized protein</fullName>
    </submittedName>
</protein>
<name>A0AAD2FWK9_9STRA</name>
<dbReference type="AlphaFoldDB" id="A0AAD2FWK9"/>
<comment type="caution">
    <text evidence="2">The sequence shown here is derived from an EMBL/GenBank/DDBJ whole genome shotgun (WGS) entry which is preliminary data.</text>
</comment>
<evidence type="ECO:0000313" key="4">
    <source>
        <dbReference type="Proteomes" id="UP001295423"/>
    </source>
</evidence>
<evidence type="ECO:0000313" key="2">
    <source>
        <dbReference type="EMBL" id="CAJ1954821.1"/>
    </source>
</evidence>
<keyword evidence="4" id="KW-1185">Reference proteome</keyword>
<dbReference type="EMBL" id="CAKOGP040001870">
    <property type="protein sequence ID" value="CAJ1954821.1"/>
    <property type="molecule type" value="Genomic_DNA"/>
</dbReference>
<gene>
    <name evidence="2" type="ORF">CYCCA115_LOCUS15413</name>
    <name evidence="3" type="ORF">CYCCA115_LOCUS15415</name>
</gene>